<dbReference type="PROSITE" id="PS00061">
    <property type="entry name" value="ADH_SHORT"/>
    <property type="match status" value="1"/>
</dbReference>
<dbReference type="Pfam" id="PF13561">
    <property type="entry name" value="adh_short_C2"/>
    <property type="match status" value="1"/>
</dbReference>
<evidence type="ECO:0000313" key="3">
    <source>
        <dbReference type="Proteomes" id="UP000720124"/>
    </source>
</evidence>
<gene>
    <name evidence="2" type="ORF">HJA87_16190</name>
</gene>
<dbReference type="PRINTS" id="PR00080">
    <property type="entry name" value="SDRFAMILY"/>
</dbReference>
<dbReference type="PRINTS" id="PR00081">
    <property type="entry name" value="GDHRDH"/>
</dbReference>
<comment type="similarity">
    <text evidence="1">Belongs to the short-chain dehydrogenases/reductases (SDR) family.</text>
</comment>
<dbReference type="InterPro" id="IPR002347">
    <property type="entry name" value="SDR_fam"/>
</dbReference>
<dbReference type="Proteomes" id="UP000720124">
    <property type="component" value="Unassembled WGS sequence"/>
</dbReference>
<evidence type="ECO:0000313" key="2">
    <source>
        <dbReference type="EMBL" id="MBY3591396.1"/>
    </source>
</evidence>
<dbReference type="InterPro" id="IPR020904">
    <property type="entry name" value="Sc_DH/Rdtase_CS"/>
</dbReference>
<dbReference type="EMBL" id="JABTXI010000005">
    <property type="protein sequence ID" value="MBY3591396.1"/>
    <property type="molecule type" value="Genomic_DNA"/>
</dbReference>
<dbReference type="SUPFAM" id="SSF51735">
    <property type="entry name" value="NAD(P)-binding Rossmann-fold domains"/>
    <property type="match status" value="1"/>
</dbReference>
<dbReference type="CDD" id="cd05233">
    <property type="entry name" value="SDR_c"/>
    <property type="match status" value="1"/>
</dbReference>
<name>A0ABS7LIS8_9HYPH</name>
<dbReference type="Gene3D" id="3.40.50.720">
    <property type="entry name" value="NAD(P)-binding Rossmann-like Domain"/>
    <property type="match status" value="1"/>
</dbReference>
<proteinExistence type="inferred from homology"/>
<comment type="caution">
    <text evidence="2">The sequence shown here is derived from an EMBL/GenBank/DDBJ whole genome shotgun (WGS) entry which is preliminary data.</text>
</comment>
<organism evidence="2 3">
    <name type="scientific">Rhizobium bangladeshense</name>
    <dbReference type="NCBI Taxonomy" id="1138189"/>
    <lineage>
        <taxon>Bacteria</taxon>
        <taxon>Pseudomonadati</taxon>
        <taxon>Pseudomonadota</taxon>
        <taxon>Alphaproteobacteria</taxon>
        <taxon>Hyphomicrobiales</taxon>
        <taxon>Rhizobiaceae</taxon>
        <taxon>Rhizobium/Agrobacterium group</taxon>
        <taxon>Rhizobium</taxon>
    </lineage>
</organism>
<dbReference type="PANTHER" id="PTHR42760">
    <property type="entry name" value="SHORT-CHAIN DEHYDROGENASES/REDUCTASES FAMILY MEMBER"/>
    <property type="match status" value="1"/>
</dbReference>
<accession>A0ABS7LIS8</accession>
<sequence length="256" mass="25902">MTSVFENGFAPIKDSRLLVVGGCGGIGRELVTAAAKLGISICVADLPASIKANPPGDGVKTVAFDATVPEQVAEGVANAAQLLGGIDGLVNLPGFANREALVGELGADEWDEALAGNLRSVYLTTTAALPHLKQSSAGAIVNMASGQGTRPLPRFSAYSAAKAGVISLTKSTALEHAPVRANAVAPGAVVTAFFTGGTGREAKENTFNIEAYAKTVPLGRPAYPADIVGPILFLLSPSAGFVNGQVLHINGGGLMP</sequence>
<protein>
    <submittedName>
        <fullName evidence="2">SDR family oxidoreductase</fullName>
    </submittedName>
</protein>
<reference evidence="2 3" key="1">
    <citation type="submission" date="2020-06" db="EMBL/GenBank/DDBJ databases">
        <title>Global-level population genomics: horizontal gene transfer, symbiosis and evolution in Rhizobia.</title>
        <authorList>
            <person name="Gai Y."/>
        </authorList>
    </citation>
    <scope>NUCLEOTIDE SEQUENCE [LARGE SCALE GENOMIC DNA]</scope>
    <source>
        <strain evidence="2 3">PLR6_1b</strain>
    </source>
</reference>
<dbReference type="InterPro" id="IPR036291">
    <property type="entry name" value="NAD(P)-bd_dom_sf"/>
</dbReference>
<evidence type="ECO:0000256" key="1">
    <source>
        <dbReference type="ARBA" id="ARBA00006484"/>
    </source>
</evidence>
<keyword evidence="3" id="KW-1185">Reference proteome</keyword>
<dbReference type="RefSeq" id="WP_222012353.1">
    <property type="nucleotide sequence ID" value="NZ_JABTXI010000005.1"/>
</dbReference>